<gene>
    <name evidence="1" type="ORF">C2G38_2219548</name>
</gene>
<evidence type="ECO:0000313" key="1">
    <source>
        <dbReference type="EMBL" id="RIB05483.1"/>
    </source>
</evidence>
<evidence type="ECO:0000313" key="2">
    <source>
        <dbReference type="Proteomes" id="UP000266673"/>
    </source>
</evidence>
<accession>A0A397UDP7</accession>
<dbReference type="OrthoDB" id="2405944at2759"/>
<proteinExistence type="predicted"/>
<organism evidence="1 2">
    <name type="scientific">Gigaspora rosea</name>
    <dbReference type="NCBI Taxonomy" id="44941"/>
    <lineage>
        <taxon>Eukaryota</taxon>
        <taxon>Fungi</taxon>
        <taxon>Fungi incertae sedis</taxon>
        <taxon>Mucoromycota</taxon>
        <taxon>Glomeromycotina</taxon>
        <taxon>Glomeromycetes</taxon>
        <taxon>Diversisporales</taxon>
        <taxon>Gigasporaceae</taxon>
        <taxon>Gigaspora</taxon>
    </lineage>
</organism>
<keyword evidence="2" id="KW-1185">Reference proteome</keyword>
<sequence>MILRKYCEMIGIKFKNDMLEWKVENVQWGTWRGFINNSWLKNAEQSTGFGKIIKKEERGANCISPIYI</sequence>
<dbReference type="EMBL" id="QKWP01001975">
    <property type="protein sequence ID" value="RIB05483.1"/>
    <property type="molecule type" value="Genomic_DNA"/>
</dbReference>
<reference evidence="1 2" key="1">
    <citation type="submission" date="2018-06" db="EMBL/GenBank/DDBJ databases">
        <title>Comparative genomics reveals the genomic features of Rhizophagus irregularis, R. cerebriforme, R. diaphanum and Gigaspora rosea, and their symbiotic lifestyle signature.</title>
        <authorList>
            <person name="Morin E."/>
            <person name="San Clemente H."/>
            <person name="Chen E.C.H."/>
            <person name="De La Providencia I."/>
            <person name="Hainaut M."/>
            <person name="Kuo A."/>
            <person name="Kohler A."/>
            <person name="Murat C."/>
            <person name="Tang N."/>
            <person name="Roy S."/>
            <person name="Loubradou J."/>
            <person name="Henrissat B."/>
            <person name="Grigoriev I.V."/>
            <person name="Corradi N."/>
            <person name="Roux C."/>
            <person name="Martin F.M."/>
        </authorList>
    </citation>
    <scope>NUCLEOTIDE SEQUENCE [LARGE SCALE GENOMIC DNA]</scope>
    <source>
        <strain evidence="1 2">DAOM 194757</strain>
    </source>
</reference>
<dbReference type="AlphaFoldDB" id="A0A397UDP7"/>
<comment type="caution">
    <text evidence="1">The sequence shown here is derived from an EMBL/GenBank/DDBJ whole genome shotgun (WGS) entry which is preliminary data.</text>
</comment>
<dbReference type="Proteomes" id="UP000266673">
    <property type="component" value="Unassembled WGS sequence"/>
</dbReference>
<protein>
    <submittedName>
        <fullName evidence="1">Uncharacterized protein</fullName>
    </submittedName>
</protein>
<name>A0A397UDP7_9GLOM</name>